<evidence type="ECO:0000256" key="2">
    <source>
        <dbReference type="ARBA" id="ARBA00022475"/>
    </source>
</evidence>
<feature type="transmembrane region" description="Helical" evidence="6">
    <location>
        <begin position="227"/>
        <end position="250"/>
    </location>
</feature>
<feature type="transmembrane region" description="Helical" evidence="6">
    <location>
        <begin position="139"/>
        <end position="156"/>
    </location>
</feature>
<evidence type="ECO:0000256" key="6">
    <source>
        <dbReference type="SAM" id="Phobius"/>
    </source>
</evidence>
<keyword evidence="9" id="KW-1185">Reference proteome</keyword>
<keyword evidence="2" id="KW-1003">Cell membrane</keyword>
<dbReference type="Pfam" id="PF00892">
    <property type="entry name" value="EamA"/>
    <property type="match status" value="2"/>
</dbReference>
<evidence type="ECO:0000259" key="7">
    <source>
        <dbReference type="Pfam" id="PF00892"/>
    </source>
</evidence>
<evidence type="ECO:0000256" key="4">
    <source>
        <dbReference type="ARBA" id="ARBA00022989"/>
    </source>
</evidence>
<keyword evidence="5 6" id="KW-0472">Membrane</keyword>
<feature type="transmembrane region" description="Helical" evidence="6">
    <location>
        <begin position="113"/>
        <end position="132"/>
    </location>
</feature>
<name>A0ABZ0QGV8_9VIBR</name>
<accession>A0ABZ0QGV8</accession>
<feature type="transmembrane region" description="Helical" evidence="6">
    <location>
        <begin position="262"/>
        <end position="280"/>
    </location>
</feature>
<feature type="domain" description="EamA" evidence="7">
    <location>
        <begin position="169"/>
        <end position="302"/>
    </location>
</feature>
<feature type="transmembrane region" description="Helical" evidence="6">
    <location>
        <begin position="286"/>
        <end position="302"/>
    </location>
</feature>
<keyword evidence="3 6" id="KW-0812">Transmembrane</keyword>
<dbReference type="InterPro" id="IPR037185">
    <property type="entry name" value="EmrE-like"/>
</dbReference>
<keyword evidence="4 6" id="KW-1133">Transmembrane helix</keyword>
<organism evidence="8 9">
    <name type="scientific">Vibrio porteresiae DSM 19223</name>
    <dbReference type="NCBI Taxonomy" id="1123496"/>
    <lineage>
        <taxon>Bacteria</taxon>
        <taxon>Pseudomonadati</taxon>
        <taxon>Pseudomonadota</taxon>
        <taxon>Gammaproteobacteria</taxon>
        <taxon>Vibrionales</taxon>
        <taxon>Vibrionaceae</taxon>
        <taxon>Vibrio</taxon>
    </lineage>
</organism>
<evidence type="ECO:0000256" key="1">
    <source>
        <dbReference type="ARBA" id="ARBA00004651"/>
    </source>
</evidence>
<evidence type="ECO:0000256" key="5">
    <source>
        <dbReference type="ARBA" id="ARBA00023136"/>
    </source>
</evidence>
<reference evidence="8 9" key="1">
    <citation type="submission" date="2023-11" db="EMBL/GenBank/DDBJ databases">
        <title>Plant-associative lifestyle of Vibrio porteresiae and its evolutionary dynamics.</title>
        <authorList>
            <person name="Rameshkumar N."/>
            <person name="Kirti K."/>
        </authorList>
    </citation>
    <scope>NUCLEOTIDE SEQUENCE [LARGE SCALE GENOMIC DNA]</scope>
    <source>
        <strain evidence="8 9">MSSRF30</strain>
    </source>
</reference>
<dbReference type="RefSeq" id="WP_261895447.1">
    <property type="nucleotide sequence ID" value="NZ_AP024895.1"/>
</dbReference>
<feature type="transmembrane region" description="Helical" evidence="6">
    <location>
        <begin position="82"/>
        <end position="101"/>
    </location>
</feature>
<dbReference type="InterPro" id="IPR051258">
    <property type="entry name" value="Diverse_Substrate_Transporter"/>
</dbReference>
<feature type="transmembrane region" description="Helical" evidence="6">
    <location>
        <begin position="168"/>
        <end position="185"/>
    </location>
</feature>
<dbReference type="Proteomes" id="UP001304071">
    <property type="component" value="Chromosome 1"/>
</dbReference>
<feature type="transmembrane region" description="Helical" evidence="6">
    <location>
        <begin position="197"/>
        <end position="215"/>
    </location>
</feature>
<proteinExistence type="predicted"/>
<feature type="transmembrane region" description="Helical" evidence="6">
    <location>
        <begin position="12"/>
        <end position="32"/>
    </location>
</feature>
<feature type="transmembrane region" description="Helical" evidence="6">
    <location>
        <begin position="52"/>
        <end position="70"/>
    </location>
</feature>
<dbReference type="InterPro" id="IPR000620">
    <property type="entry name" value="EamA_dom"/>
</dbReference>
<dbReference type="EMBL" id="CP138203">
    <property type="protein sequence ID" value="WPC75045.1"/>
    <property type="molecule type" value="Genomic_DNA"/>
</dbReference>
<dbReference type="SUPFAM" id="SSF103481">
    <property type="entry name" value="Multidrug resistance efflux transporter EmrE"/>
    <property type="match status" value="2"/>
</dbReference>
<dbReference type="PANTHER" id="PTHR42920">
    <property type="entry name" value="OS03G0707200 PROTEIN-RELATED"/>
    <property type="match status" value="1"/>
</dbReference>
<evidence type="ECO:0000313" key="9">
    <source>
        <dbReference type="Proteomes" id="UP001304071"/>
    </source>
</evidence>
<protein>
    <submittedName>
        <fullName evidence="8">DMT family transporter</fullName>
    </submittedName>
</protein>
<feature type="domain" description="EamA" evidence="7">
    <location>
        <begin position="19"/>
        <end position="153"/>
    </location>
</feature>
<evidence type="ECO:0000313" key="8">
    <source>
        <dbReference type="EMBL" id="WPC75045.1"/>
    </source>
</evidence>
<dbReference type="PANTHER" id="PTHR42920:SF11">
    <property type="entry name" value="INNER MEMBRANE PROTEIN YTFF"/>
    <property type="match status" value="1"/>
</dbReference>
<sequence length="303" mass="33529">MDNATQPQSTHHFNRSWLIGVLLLSLPPLFWAGNFIVGRSVRFEIPPLQLSFYRWVLASLLFLPFSIKVLRREWPLYLKHKYLIILASVTGISAFNTLIYWGLQSTKANNALILNAFIPLLISLLGVFVAGLKLRAKQWLGLVVSFVGVLIIIARGDPAFISSMSINQGDAIVFVAMICWAIYTLSLKSMPKEINRLGLMSIQMLVGLAFLAPFFANELVHGAPAHWTMHAILSLVYVGIVPSVIAYLLYTQCIERLGPTKAGMSINLIPVFGVVLSTLFLGETVHAYQAIGMVCIFIGIALN</sequence>
<evidence type="ECO:0000256" key="3">
    <source>
        <dbReference type="ARBA" id="ARBA00022692"/>
    </source>
</evidence>
<comment type="subcellular location">
    <subcellularLocation>
        <location evidence="1">Cell membrane</location>
        <topology evidence="1">Multi-pass membrane protein</topology>
    </subcellularLocation>
</comment>
<gene>
    <name evidence="8" type="ORF">R8Z52_07570</name>
</gene>